<dbReference type="Proteomes" id="UP000218231">
    <property type="component" value="Unassembled WGS sequence"/>
</dbReference>
<sequence length="350" mass="39721">MIDPAKCMIARTLWSRIAARTAISSATFASTRVARGSTAQAKPPAPPVTITLPSNLISPLNIDTSNATLAQQIFRKGTYDRPDVVAYEREREVRLDVARLVPAIVARAIEGKAMERLLADQLRHGVGQLDLAPRTLFLALQDAHHFRLQDVAPGDHQRRDLGQPPVDLARRDDAIFVRLAVGHLQRTDDVAADLFISCNHLRDEARRADHQFVRQQHRKRFVTNDFARAPDGVAEAQRLLLADIDRAARLHARAVDDFEALAPRAHRVFQFVGDVEMVFERVLAPARNEDDLLDPRLERLVHRILDQRLVDDRQHFLRHRLGRRQEPGAEACDRENRLPYALDRHSTPYL</sequence>
<keyword evidence="2" id="KW-1185">Reference proteome</keyword>
<organism evidence="1 2">
    <name type="scientific">Diploscapter pachys</name>
    <dbReference type="NCBI Taxonomy" id="2018661"/>
    <lineage>
        <taxon>Eukaryota</taxon>
        <taxon>Metazoa</taxon>
        <taxon>Ecdysozoa</taxon>
        <taxon>Nematoda</taxon>
        <taxon>Chromadorea</taxon>
        <taxon>Rhabditida</taxon>
        <taxon>Rhabditina</taxon>
        <taxon>Rhabditomorpha</taxon>
        <taxon>Rhabditoidea</taxon>
        <taxon>Rhabditidae</taxon>
        <taxon>Diploscapter</taxon>
    </lineage>
</organism>
<gene>
    <name evidence="1" type="ORF">WR25_08362</name>
</gene>
<protein>
    <submittedName>
        <fullName evidence="1">Uncharacterized protein</fullName>
    </submittedName>
</protein>
<reference evidence="1 2" key="1">
    <citation type="journal article" date="2017" name="Curr. Biol.">
        <title>Genome architecture and evolution of a unichromosomal asexual nematode.</title>
        <authorList>
            <person name="Fradin H."/>
            <person name="Zegar C."/>
            <person name="Gutwein M."/>
            <person name="Lucas J."/>
            <person name="Kovtun M."/>
            <person name="Corcoran D."/>
            <person name="Baugh L.R."/>
            <person name="Kiontke K."/>
            <person name="Gunsalus K."/>
            <person name="Fitch D.H."/>
            <person name="Piano F."/>
        </authorList>
    </citation>
    <scope>NUCLEOTIDE SEQUENCE [LARGE SCALE GENOMIC DNA]</scope>
    <source>
        <strain evidence="1">PF1309</strain>
    </source>
</reference>
<dbReference type="AlphaFoldDB" id="A0A2A2M251"/>
<dbReference type="EMBL" id="LIAE01006150">
    <property type="protein sequence ID" value="PAV92554.1"/>
    <property type="molecule type" value="Genomic_DNA"/>
</dbReference>
<evidence type="ECO:0000313" key="1">
    <source>
        <dbReference type="EMBL" id="PAV92554.1"/>
    </source>
</evidence>
<evidence type="ECO:0000313" key="2">
    <source>
        <dbReference type="Proteomes" id="UP000218231"/>
    </source>
</evidence>
<name>A0A2A2M251_9BILA</name>
<proteinExistence type="predicted"/>
<accession>A0A2A2M251</accession>
<comment type="caution">
    <text evidence="1">The sequence shown here is derived from an EMBL/GenBank/DDBJ whole genome shotgun (WGS) entry which is preliminary data.</text>
</comment>